<evidence type="ECO:0000313" key="3">
    <source>
        <dbReference type="Proteomes" id="UP000678393"/>
    </source>
</evidence>
<dbReference type="EMBL" id="CAJHNH020000574">
    <property type="protein sequence ID" value="CAG5118581.1"/>
    <property type="molecule type" value="Genomic_DNA"/>
</dbReference>
<feature type="region of interest" description="Disordered" evidence="1">
    <location>
        <begin position="162"/>
        <end position="430"/>
    </location>
</feature>
<evidence type="ECO:0000313" key="2">
    <source>
        <dbReference type="EMBL" id="CAG5118581.1"/>
    </source>
</evidence>
<reference evidence="2" key="1">
    <citation type="submission" date="2021-04" db="EMBL/GenBank/DDBJ databases">
        <authorList>
            <consortium name="Molecular Ecology Group"/>
        </authorList>
    </citation>
    <scope>NUCLEOTIDE SEQUENCE</scope>
</reference>
<accession>A0A8S3YTN5</accession>
<name>A0A8S3YTN5_9EUPU</name>
<protein>
    <submittedName>
        <fullName evidence="2">Uncharacterized protein</fullName>
    </submittedName>
</protein>
<feature type="non-terminal residue" evidence="2">
    <location>
        <position position="1"/>
    </location>
</feature>
<dbReference type="OrthoDB" id="69229at2759"/>
<feature type="compositionally biased region" description="Polar residues" evidence="1">
    <location>
        <begin position="295"/>
        <end position="326"/>
    </location>
</feature>
<gene>
    <name evidence="2" type="ORF">CUNI_LOCUS4139</name>
</gene>
<keyword evidence="3" id="KW-1185">Reference proteome</keyword>
<proteinExistence type="predicted"/>
<sequence length="430" mass="50214">PVLLQNVDFCYENADSTMKIEIDEKLLNKIIWDHCVQNGQVYTGHRTMPVSHIDESIMLTAEDRLAVYNYVVKKSHEEGKVIPVDRTDELLTTDWGSLVKKGLLDAQNNKQFASKLEQLAALRDLRRRRQSYRAKNVHITKKTYTEIIREVISNQMEILVPADSSEEMPVANEDDSRSEPGHYNTDRDSQKEHRLDHREIKKEHRDDSDRWRAKDRERKGSEERYRRGEKSEDRYSSRTRRDTNYSRDRGFDKDRYKVKEEEGDSQHGNDRPRRFTEAGDSQHGNDKPRRFTEAGDSQPSERISMTETSGSQPSERIRILQTSDSLPSAERPRRFTEADELRLEEILKEIKTEPVDSNDSSFVSTSAYLPSNEMPPQEQINECDVASEKSYLSRKRSHSDSDSSSNSSRRHGKHKKSKHKKKHSKKHKRR</sequence>
<evidence type="ECO:0000256" key="1">
    <source>
        <dbReference type="SAM" id="MobiDB-lite"/>
    </source>
</evidence>
<feature type="compositionally biased region" description="Basic and acidic residues" evidence="1">
    <location>
        <begin position="174"/>
        <end position="277"/>
    </location>
</feature>
<comment type="caution">
    <text evidence="2">The sequence shown here is derived from an EMBL/GenBank/DDBJ whole genome shotgun (WGS) entry which is preliminary data.</text>
</comment>
<organism evidence="2 3">
    <name type="scientific">Candidula unifasciata</name>
    <dbReference type="NCBI Taxonomy" id="100452"/>
    <lineage>
        <taxon>Eukaryota</taxon>
        <taxon>Metazoa</taxon>
        <taxon>Spiralia</taxon>
        <taxon>Lophotrochozoa</taxon>
        <taxon>Mollusca</taxon>
        <taxon>Gastropoda</taxon>
        <taxon>Heterobranchia</taxon>
        <taxon>Euthyneura</taxon>
        <taxon>Panpulmonata</taxon>
        <taxon>Eupulmonata</taxon>
        <taxon>Stylommatophora</taxon>
        <taxon>Helicina</taxon>
        <taxon>Helicoidea</taxon>
        <taxon>Geomitridae</taxon>
        <taxon>Candidula</taxon>
    </lineage>
</organism>
<feature type="compositionally biased region" description="Basic and acidic residues" evidence="1">
    <location>
        <begin position="330"/>
        <end position="354"/>
    </location>
</feature>
<feature type="compositionally biased region" description="Basic residues" evidence="1">
    <location>
        <begin position="408"/>
        <end position="430"/>
    </location>
</feature>
<feature type="compositionally biased region" description="Polar residues" evidence="1">
    <location>
        <begin position="355"/>
        <end position="369"/>
    </location>
</feature>
<dbReference type="Proteomes" id="UP000678393">
    <property type="component" value="Unassembled WGS sequence"/>
</dbReference>
<dbReference type="AlphaFoldDB" id="A0A8S3YTN5"/>
<feature type="compositionally biased region" description="Basic and acidic residues" evidence="1">
    <location>
        <begin position="283"/>
        <end position="293"/>
    </location>
</feature>